<evidence type="ECO:0000256" key="2">
    <source>
        <dbReference type="ARBA" id="ARBA00022771"/>
    </source>
</evidence>
<dbReference type="PROSITE" id="PS00636">
    <property type="entry name" value="DNAJ_1"/>
    <property type="match status" value="1"/>
</dbReference>
<dbReference type="InterPro" id="IPR036869">
    <property type="entry name" value="J_dom_sf"/>
</dbReference>
<dbReference type="Pfam" id="PF21884">
    <property type="entry name" value="ZUO1-like_ZHD"/>
    <property type="match status" value="1"/>
</dbReference>
<dbReference type="PANTHER" id="PTHR44029:SF1">
    <property type="entry name" value="DNAJ HOMOLOG SUBFAMILY C MEMBER 21"/>
    <property type="match status" value="1"/>
</dbReference>
<keyword evidence="9" id="KW-1185">Reference proteome</keyword>
<dbReference type="InParanoid" id="A0A0G4EJL8"/>
<dbReference type="SUPFAM" id="SSF57667">
    <property type="entry name" value="beta-beta-alpha zinc fingers"/>
    <property type="match status" value="1"/>
</dbReference>
<gene>
    <name evidence="8" type="ORF">Vbra_3944</name>
</gene>
<dbReference type="Pfam" id="PF00226">
    <property type="entry name" value="DnaJ"/>
    <property type="match status" value="1"/>
</dbReference>
<dbReference type="GO" id="GO:0003676">
    <property type="term" value="F:nucleic acid binding"/>
    <property type="evidence" value="ECO:0007669"/>
    <property type="project" value="InterPro"/>
</dbReference>
<dbReference type="SUPFAM" id="SSF46565">
    <property type="entry name" value="Chaperone J-domain"/>
    <property type="match status" value="1"/>
</dbReference>
<dbReference type="PROSITE" id="PS50157">
    <property type="entry name" value="ZINC_FINGER_C2H2_2"/>
    <property type="match status" value="2"/>
</dbReference>
<evidence type="ECO:0000256" key="4">
    <source>
        <dbReference type="PROSITE-ProRule" id="PRU00042"/>
    </source>
</evidence>
<feature type="compositionally biased region" description="Basic residues" evidence="5">
    <location>
        <begin position="525"/>
        <end position="536"/>
    </location>
</feature>
<evidence type="ECO:0000259" key="6">
    <source>
        <dbReference type="PROSITE" id="PS50076"/>
    </source>
</evidence>
<organism evidence="8 9">
    <name type="scientific">Vitrella brassicaformis (strain CCMP3155)</name>
    <dbReference type="NCBI Taxonomy" id="1169540"/>
    <lineage>
        <taxon>Eukaryota</taxon>
        <taxon>Sar</taxon>
        <taxon>Alveolata</taxon>
        <taxon>Colpodellida</taxon>
        <taxon>Vitrellaceae</taxon>
        <taxon>Vitrella</taxon>
    </lineage>
</organism>
<feature type="compositionally biased region" description="Acidic residues" evidence="5">
    <location>
        <begin position="458"/>
        <end position="480"/>
    </location>
</feature>
<feature type="compositionally biased region" description="Basic residues" evidence="5">
    <location>
        <begin position="438"/>
        <end position="447"/>
    </location>
</feature>
<dbReference type="SMART" id="SM00271">
    <property type="entry name" value="DnaJ"/>
    <property type="match status" value="1"/>
</dbReference>
<proteinExistence type="predicted"/>
<dbReference type="SMART" id="SM00355">
    <property type="entry name" value="ZnF_C2H2"/>
    <property type="match status" value="2"/>
</dbReference>
<dbReference type="Pfam" id="PF13912">
    <property type="entry name" value="zf-C2H2_6"/>
    <property type="match status" value="1"/>
</dbReference>
<dbReference type="InterPro" id="IPR013087">
    <property type="entry name" value="Znf_C2H2_type"/>
</dbReference>
<dbReference type="FunFam" id="1.10.287.110:FF:000046">
    <property type="entry name" value="dnaJ homolog subfamily C member 21"/>
    <property type="match status" value="1"/>
</dbReference>
<dbReference type="OMA" id="DTCGEEF"/>
<feature type="region of interest" description="Disordered" evidence="5">
    <location>
        <begin position="307"/>
        <end position="560"/>
    </location>
</feature>
<dbReference type="InterPro" id="IPR051964">
    <property type="entry name" value="Chaperone_stress_response"/>
</dbReference>
<evidence type="ECO:0000256" key="5">
    <source>
        <dbReference type="SAM" id="MobiDB-lite"/>
    </source>
</evidence>
<feature type="compositionally biased region" description="Low complexity" evidence="5">
    <location>
        <begin position="543"/>
        <end position="557"/>
    </location>
</feature>
<dbReference type="STRING" id="1169540.A0A0G4EJL8"/>
<protein>
    <recommendedName>
        <fullName evidence="10">J domain-containing protein</fullName>
    </recommendedName>
</protein>
<dbReference type="PhylomeDB" id="A0A0G4EJL8"/>
<dbReference type="InterPro" id="IPR022755">
    <property type="entry name" value="Znf_C2H2_jaz"/>
</dbReference>
<feature type="region of interest" description="Disordered" evidence="5">
    <location>
        <begin position="583"/>
        <end position="604"/>
    </location>
</feature>
<evidence type="ECO:0000256" key="1">
    <source>
        <dbReference type="ARBA" id="ARBA00022723"/>
    </source>
</evidence>
<dbReference type="CDD" id="cd06257">
    <property type="entry name" value="DnaJ"/>
    <property type="match status" value="1"/>
</dbReference>
<dbReference type="Gene3D" id="1.10.287.110">
    <property type="entry name" value="DnaJ domain"/>
    <property type="match status" value="1"/>
</dbReference>
<dbReference type="Gene3D" id="3.30.160.60">
    <property type="entry name" value="Classic Zinc Finger"/>
    <property type="match status" value="1"/>
</dbReference>
<feature type="compositionally biased region" description="Basic and acidic residues" evidence="5">
    <location>
        <begin position="224"/>
        <end position="273"/>
    </location>
</feature>
<feature type="domain" description="C2H2-type" evidence="7">
    <location>
        <begin position="295"/>
        <end position="319"/>
    </location>
</feature>
<dbReference type="OrthoDB" id="5894at2759"/>
<dbReference type="AlphaFoldDB" id="A0A0G4EJL8"/>
<evidence type="ECO:0000256" key="3">
    <source>
        <dbReference type="ARBA" id="ARBA00022833"/>
    </source>
</evidence>
<keyword evidence="2 4" id="KW-0863">Zinc-finger</keyword>
<feature type="compositionally biased region" description="Acidic residues" evidence="5">
    <location>
        <begin position="351"/>
        <end position="361"/>
    </location>
</feature>
<dbReference type="PROSITE" id="PS00028">
    <property type="entry name" value="ZINC_FINGER_C2H2_1"/>
    <property type="match status" value="2"/>
</dbReference>
<feature type="domain" description="C2H2-type" evidence="7">
    <location>
        <begin position="560"/>
        <end position="589"/>
    </location>
</feature>
<dbReference type="GO" id="GO:0005737">
    <property type="term" value="C:cytoplasm"/>
    <property type="evidence" value="ECO:0007669"/>
    <property type="project" value="TreeGrafter"/>
</dbReference>
<feature type="domain" description="J" evidence="6">
    <location>
        <begin position="4"/>
        <end position="70"/>
    </location>
</feature>
<feature type="compositionally biased region" description="Acidic residues" evidence="5">
    <location>
        <begin position="409"/>
        <end position="425"/>
    </location>
</feature>
<reference evidence="8 9" key="1">
    <citation type="submission" date="2014-11" db="EMBL/GenBank/DDBJ databases">
        <authorList>
            <person name="Zhu J."/>
            <person name="Qi W."/>
            <person name="Song R."/>
        </authorList>
    </citation>
    <scope>NUCLEOTIDE SEQUENCE [LARGE SCALE GENOMIC DNA]</scope>
</reference>
<dbReference type="EMBL" id="CDMY01000249">
    <property type="protein sequence ID" value="CEL96951.1"/>
    <property type="molecule type" value="Genomic_DNA"/>
</dbReference>
<dbReference type="InterPro" id="IPR003604">
    <property type="entry name" value="Matrin/U1-like-C_Znf_C2H2"/>
</dbReference>
<dbReference type="SMART" id="SM00451">
    <property type="entry name" value="ZnF_U1"/>
    <property type="match status" value="1"/>
</dbReference>
<evidence type="ECO:0000313" key="8">
    <source>
        <dbReference type="EMBL" id="CEL96951.1"/>
    </source>
</evidence>
<dbReference type="PROSITE" id="PS50076">
    <property type="entry name" value="DNAJ_2"/>
    <property type="match status" value="1"/>
</dbReference>
<dbReference type="InterPro" id="IPR001623">
    <property type="entry name" value="DnaJ_domain"/>
</dbReference>
<dbReference type="VEuPathDB" id="CryptoDB:Vbra_3944"/>
<sequence>MKTCFYEVLGVEPRATADEIKSAFRKLALKWHPDKNRDNQEEATQKFQELQEAYETLSDAQERAWYDSHKEQILSGGDVSDGGVKAATRVDIWHYFTTTAYKGFGDDGSGFYSVYREVFANLAAEEEDHLSDDEDELGAPSFGDSQSSWKDVAAFYTWWSNFVSKKPFGFADQYNLKEAPDRRYRRAMEQENQRLRKRAKKEFNDTVRALVAWVKKRDKRVIARRESEAEREKKEKADKERAKKVAEQNKKKQRELARAAELERWAQVDKEREEGDEGNPYSEESEDEQEEGVVYFCDVCNKQFGSEKTLQSHERSKKHMQALAALKREMEEEEDLIRQDGEPAAAGEAENGTDDADEGDQQDGCSDDAAPAPNVSRKKAKKQQRRQQQQQQQQPPPPPHHHHKRGQEQDVDDADLDELLEDDLADGPSMPGVSSSYKSKKQRKQQQKRQQQAKMQQEDEEDSDDEGQDDEEDEDEPIDEDLLHSFAKANIRTDAPAPPPAAAAASSDTKNGSFDEGTSDQGRDKGRRKGGGKQAKRGGGDTAAAAAAASAPAPAAADVHECQVCSERFESRTKLFKHIKEVGHAALKEAPPQTKGGKGKKKGK</sequence>
<dbReference type="Pfam" id="PF12171">
    <property type="entry name" value="zf-C2H2_jaz"/>
    <property type="match status" value="1"/>
</dbReference>
<keyword evidence="1" id="KW-0479">Metal-binding</keyword>
<dbReference type="InterPro" id="IPR018253">
    <property type="entry name" value="DnaJ_domain_CS"/>
</dbReference>
<feature type="compositionally biased region" description="Basic and acidic residues" evidence="5">
    <location>
        <begin position="326"/>
        <end position="341"/>
    </location>
</feature>
<dbReference type="InterPro" id="IPR054076">
    <property type="entry name" value="ZUO1-like_ZHD"/>
</dbReference>
<name>A0A0G4EJL8_VITBC</name>
<evidence type="ECO:0008006" key="10">
    <source>
        <dbReference type="Google" id="ProtNLM"/>
    </source>
</evidence>
<dbReference type="Proteomes" id="UP000041254">
    <property type="component" value="Unassembled WGS sequence"/>
</dbReference>
<dbReference type="GO" id="GO:0008270">
    <property type="term" value="F:zinc ion binding"/>
    <property type="evidence" value="ECO:0007669"/>
    <property type="project" value="UniProtKB-KW"/>
</dbReference>
<dbReference type="InterPro" id="IPR036236">
    <property type="entry name" value="Znf_C2H2_sf"/>
</dbReference>
<dbReference type="PANTHER" id="PTHR44029">
    <property type="entry name" value="DNAJ HOMOLOG SUBFAMILY C MEMBER 21"/>
    <property type="match status" value="1"/>
</dbReference>
<feature type="compositionally biased region" description="Basic residues" evidence="5">
    <location>
        <begin position="376"/>
        <end position="385"/>
    </location>
</feature>
<feature type="region of interest" description="Disordered" evidence="5">
    <location>
        <begin position="224"/>
        <end position="290"/>
    </location>
</feature>
<keyword evidence="3" id="KW-0862">Zinc</keyword>
<accession>A0A0G4EJL8</accession>
<evidence type="ECO:0000259" key="7">
    <source>
        <dbReference type="PROSITE" id="PS50157"/>
    </source>
</evidence>
<dbReference type="PRINTS" id="PR00625">
    <property type="entry name" value="JDOMAIN"/>
</dbReference>
<evidence type="ECO:0000313" key="9">
    <source>
        <dbReference type="Proteomes" id="UP000041254"/>
    </source>
</evidence>